<dbReference type="Pfam" id="PF14420">
    <property type="entry name" value="Clr5"/>
    <property type="match status" value="1"/>
</dbReference>
<protein>
    <submittedName>
        <fullName evidence="4">Uncharacterized protein</fullName>
    </submittedName>
</protein>
<dbReference type="InterPro" id="IPR025676">
    <property type="entry name" value="Clr5_dom"/>
</dbReference>
<sequence>METASSTDDIEPSKRRVGRPPKYDWTDKKDICWKLYVDEHKSASEIQKHFSQHFNIAISDLPCRKGFLRQFAAWGFPSHTRKLTDDEVIAVSSRMQELWNQNMNQKDIKSTIAAEGFQIKDYDFTKIWKKLGLRLRNESGYKPPDVEKTKKRTRSTSAVDATSVQAILQAELEQTMPPPSDAGPVAVDETPIAAPLNPEQEALRRQRLLEIQMESDQKLATNKRRRRIRGFGHLPPDAPGLQPRYNSETSLDECKAILHLGNEMYQTIRKDFQAICENLDIIKKTECADGVWDGAKSTL</sequence>
<organism evidence="4 5">
    <name type="scientific">Cercospora zeae-maydis SCOH1-5</name>
    <dbReference type="NCBI Taxonomy" id="717836"/>
    <lineage>
        <taxon>Eukaryota</taxon>
        <taxon>Fungi</taxon>
        <taxon>Dikarya</taxon>
        <taxon>Ascomycota</taxon>
        <taxon>Pezizomycotina</taxon>
        <taxon>Dothideomycetes</taxon>
        <taxon>Dothideomycetidae</taxon>
        <taxon>Mycosphaerellales</taxon>
        <taxon>Mycosphaerellaceae</taxon>
        <taxon>Cercospora</taxon>
    </lineage>
</organism>
<feature type="non-terminal residue" evidence="4">
    <location>
        <position position="299"/>
    </location>
</feature>
<dbReference type="EMBL" id="ML992665">
    <property type="protein sequence ID" value="KAF2216109.1"/>
    <property type="molecule type" value="Genomic_DNA"/>
</dbReference>
<dbReference type="AlphaFoldDB" id="A0A6A6FRT8"/>
<accession>A0A6A6FRT8</accession>
<dbReference type="Proteomes" id="UP000799539">
    <property type="component" value="Unassembled WGS sequence"/>
</dbReference>
<proteinExistence type="predicted"/>
<reference evidence="4" key="1">
    <citation type="journal article" date="2020" name="Stud. Mycol.">
        <title>101 Dothideomycetes genomes: a test case for predicting lifestyles and emergence of pathogens.</title>
        <authorList>
            <person name="Haridas S."/>
            <person name="Albert R."/>
            <person name="Binder M."/>
            <person name="Bloem J."/>
            <person name="Labutti K."/>
            <person name="Salamov A."/>
            <person name="Andreopoulos B."/>
            <person name="Baker S."/>
            <person name="Barry K."/>
            <person name="Bills G."/>
            <person name="Bluhm B."/>
            <person name="Cannon C."/>
            <person name="Castanera R."/>
            <person name="Culley D."/>
            <person name="Daum C."/>
            <person name="Ezra D."/>
            <person name="Gonzalez J."/>
            <person name="Henrissat B."/>
            <person name="Kuo A."/>
            <person name="Liang C."/>
            <person name="Lipzen A."/>
            <person name="Lutzoni F."/>
            <person name="Magnuson J."/>
            <person name="Mondo S."/>
            <person name="Nolan M."/>
            <person name="Ohm R."/>
            <person name="Pangilinan J."/>
            <person name="Park H.-J."/>
            <person name="Ramirez L."/>
            <person name="Alfaro M."/>
            <person name="Sun H."/>
            <person name="Tritt A."/>
            <person name="Yoshinaga Y."/>
            <person name="Zwiers L.-H."/>
            <person name="Turgeon B."/>
            <person name="Goodwin S."/>
            <person name="Spatafora J."/>
            <person name="Crous P."/>
            <person name="Grigoriev I."/>
        </authorList>
    </citation>
    <scope>NUCLEOTIDE SEQUENCE</scope>
    <source>
        <strain evidence="4">SCOH1-5</strain>
    </source>
</reference>
<dbReference type="OrthoDB" id="4115389at2759"/>
<evidence type="ECO:0000259" key="3">
    <source>
        <dbReference type="Pfam" id="PF24465"/>
    </source>
</evidence>
<feature type="region of interest" description="Disordered" evidence="1">
    <location>
        <begin position="1"/>
        <end position="21"/>
    </location>
</feature>
<feature type="domain" description="Tri-helical" evidence="3">
    <location>
        <begin position="254"/>
        <end position="299"/>
    </location>
</feature>
<feature type="compositionally biased region" description="Basic and acidic residues" evidence="1">
    <location>
        <begin position="139"/>
        <end position="148"/>
    </location>
</feature>
<keyword evidence="5" id="KW-1185">Reference proteome</keyword>
<dbReference type="PANTHER" id="PTHR38788">
    <property type="entry name" value="CLR5 DOMAIN-CONTAINING PROTEIN"/>
    <property type="match status" value="1"/>
</dbReference>
<gene>
    <name evidence="4" type="ORF">CERZMDRAFT_34564</name>
</gene>
<evidence type="ECO:0000313" key="5">
    <source>
        <dbReference type="Proteomes" id="UP000799539"/>
    </source>
</evidence>
<feature type="domain" description="Clr5" evidence="2">
    <location>
        <begin position="21"/>
        <end position="77"/>
    </location>
</feature>
<dbReference type="PANTHER" id="PTHR38788:SF5">
    <property type="entry name" value="CLR5 DOMAIN-CONTAINING PROTEIN"/>
    <property type="match status" value="1"/>
</dbReference>
<evidence type="ECO:0000259" key="2">
    <source>
        <dbReference type="Pfam" id="PF14420"/>
    </source>
</evidence>
<dbReference type="Pfam" id="PF24465">
    <property type="entry name" value="Tri-helical"/>
    <property type="match status" value="1"/>
</dbReference>
<name>A0A6A6FRT8_9PEZI</name>
<evidence type="ECO:0000313" key="4">
    <source>
        <dbReference type="EMBL" id="KAF2216109.1"/>
    </source>
</evidence>
<dbReference type="InterPro" id="IPR057940">
    <property type="entry name" value="Tri-helical_dom"/>
</dbReference>
<evidence type="ECO:0000256" key="1">
    <source>
        <dbReference type="SAM" id="MobiDB-lite"/>
    </source>
</evidence>
<feature type="region of interest" description="Disordered" evidence="1">
    <location>
        <begin position="139"/>
        <end position="160"/>
    </location>
</feature>